<evidence type="ECO:0000256" key="10">
    <source>
        <dbReference type="ARBA" id="ARBA00038856"/>
    </source>
</evidence>
<keyword evidence="8" id="KW-0753">Steroid metabolism</keyword>
<dbReference type="SUPFAM" id="SSF53474">
    <property type="entry name" value="alpha/beta-Hydrolases"/>
    <property type="match status" value="2"/>
</dbReference>
<dbReference type="Pfam" id="PF05199">
    <property type="entry name" value="GMC_oxred_C"/>
    <property type="match status" value="2"/>
</dbReference>
<evidence type="ECO:0000256" key="4">
    <source>
        <dbReference type="ARBA" id="ARBA00022827"/>
    </source>
</evidence>
<dbReference type="Gene3D" id="3.50.50.60">
    <property type="entry name" value="FAD/NAD(P)-binding domain"/>
    <property type="match status" value="6"/>
</dbReference>
<dbReference type="EC" id="5.3.3.1" evidence="10"/>
<proteinExistence type="predicted"/>
<keyword evidence="5" id="KW-0560">Oxidoreductase</keyword>
<keyword evidence="3" id="KW-0285">Flavoprotein</keyword>
<keyword evidence="9" id="KW-0413">Isomerase</keyword>
<accession>A0A6N2MQ09</accession>
<evidence type="ECO:0000259" key="15">
    <source>
        <dbReference type="PROSITE" id="PS51379"/>
    </source>
</evidence>
<dbReference type="GO" id="GO:0008203">
    <property type="term" value="P:cholesterol metabolic process"/>
    <property type="evidence" value="ECO:0007669"/>
    <property type="project" value="UniProtKB-KW"/>
</dbReference>
<dbReference type="PROSITE" id="PS00198">
    <property type="entry name" value="4FE4S_FER_1"/>
    <property type="match status" value="1"/>
</dbReference>
<dbReference type="SUPFAM" id="SSF51905">
    <property type="entry name" value="FAD/NAD(P)-binding domain"/>
    <property type="match status" value="2"/>
</dbReference>
<dbReference type="GO" id="GO:0016995">
    <property type="term" value="F:cholesterol oxidase activity"/>
    <property type="evidence" value="ECO:0007669"/>
    <property type="project" value="UniProtKB-EC"/>
</dbReference>
<protein>
    <recommendedName>
        <fullName evidence="13">Cholesterol oxidase</fullName>
        <ecNumber evidence="12">1.1.3.6</ecNumber>
        <ecNumber evidence="10">5.3.3.1</ecNumber>
    </recommendedName>
    <alternativeName>
        <fullName evidence="14">Cholesterol isomerase</fullName>
    </alternativeName>
</protein>
<sequence length="2401" mass="268104">MAKVMGEIAEGEFEESIESSVKLSVNFDAEEPPSNPPKLDQISSCFACGNCLARPDDRGDGYDAIVVGSGYGGSVAACRMSTAGIKVCLLERGRRWKAEDFPTDSWKMMSAVRYENRNLGIRFGPEDALFQLHEQKDSLAAVACGLGGGSLVNAGVMVPTPIRARRNPKWPKEWERDWDICESSAAEMMRIQSSSVKFPIAKVMGEIVEGEFEESIESSVKLSIKFDAEELPSNPPKLDQISVNQNLRPYRNIFKAGCTIRTKCQARYVIKNPHGTCQPDGNSSKRRWRVYINEIDYITSDWVILSAGVLGTTEILFQSQMRGLRLPATLGSGFSCNGNTLAYVAGSAAPVNGYGLNRKQLSEIPYQDRPGPSISSSHTSSLGFTIQSAILPRAYPYMLFEGITTYTWPTGHRFFQGIVDRLKRFLGLRLSQSIILNAMGYDESDGKIMLDKDTDKICFHPPQDPLLPRKIIAFQKLTKKLGGILFMSRYRSTAVHLLGGCNASSDSSGGVCNHKGQVFDPKTPAAVHSGLYVCDASLIPCSVGINPSLTIATAAEHASRYLVQDILEYKNKISPGAAAGDQNQFSVTGKDLESDNASTVLIKEIMRGYVGGMPCTVHLKMRMQSQNLKSFDKRNWFTGEPHPLLRGKAGGYVVFRAIEKEKLHIIDGEMDLCVVDCRTPYTQYMRYHLLLAAASGSRYILEGKKIMNPCHFALYAWRETTTLHVTFSKVAPIGSTDTMLNLKGELRVSFLELLKCFISLKGNGRGRFIHLLLQTLVRTYILQIPRGTRENFTVIDSYDKSYPSSTVDDIRTADGFIIRCRHWRNPSSLNRDKLLSPILLLNGYTMESYWLPTEPHLSTFEHLLTLMFAAIGKILEVHGPSTKIHVVAHCAGGLAIHIALMGGHVSATHIASLSCTNSSMFFKLTAVATIKMWLPLVPVSMAILGKKKILPLMEKSKESFRHRLLKFIARCLPRYERCSCKECEVLSGIFGNAFWHENVSPSLHQWLITQSATNLPMSAFPHLRRICNSRYIVDSNGNNSFLIHPERMAISTLYISGGRSLLVTPETSFLANKYMKLHQPGFRHERKSHEKVFPHIISHIRLAEQEGNDSTPRKKYRKRLWTGLMILTENTGTVVRDHCMVAYIYNYLNLKLKLSHFFALVFFSGQEDIYCHLLLDCLFWDKTKKMEKQAGIEQRPDDRGDGYDAIVVGSGYGGSVAACRMSTAGIKVCLLEKGRRWKAEDFPTDSWKMMSAVRYENRNLGIRFGPEDALFQLHEQKDSLAAVACGLGGGSLVNAGVMLPTPIRARRNPKWPKEWERDWDICESSAAAMLRIQSSSVKFPIAKVMGEIAEGEFEESIESSVKLSVNFDAEEPPNPPKLDQISSCFACGNCLAGCPYNAKNSTDKNYLISAIQACFPLFRQYLFFCHEYCADVNQNLRPDHNILKAGCTIRTKCQARYVIKNPHGTCQPDGISRKRRWRVYINEIDYITSDWVILSAGVLGTTEILFQSQMRGLRLPDTLGSGFSCNGNTLAYVAGSAAPVNGYGLNRKQLSEIPFQDRPGPSISSSHTSSLGFTIQSAILPRAYPYMLFEGITTYTWPTGHRFFQGIVDRLKRFLGLRLSQSIILNAMGYDESDGKIMLDKDTDKICFHPPQDPLLPRKIIAFQKLTKKLRGILFMSRYRSTAVHLLGGCNASSDSSGGVCNHKGQVFDPKTPAAVHSGLYVCDASLIPCSVGINPSLTIATAAEHASRYLVQDILEYKNKISPGAAAGDQNQFSVTGKNLESDNASTVLIKETMRGYVGGMPCTVHLKMKMQSQNLKSFDKRNWFTGEPHPLLRGKAGGYVVFRAIEKEKLHIIDGEMDLCVVDCRTPYTQYMRYRLLLAAASGSRYILEGKKIMNPCHFALHAWRETTTLHVTFNKVALIGSTDTTLNLKGELRVSFLELLKCFISLKGNGRGRFIHLLLQTLVRTYILQIPRGTRENFTVTDSYDKSYPSSTVDDIRTADGFIIRCRHWRNPSSLNRDKLLSPILLLNGYTMESYWLPTEPQDLVRTLLDEGHEVWLLQTRLHPLNPANNATIEDIGKYDIPAAIGKILEVHGPSTKIHVVAHCAGGLAIHIALMGGHVSATHVASLSCTNSSMFFKLTAVATIKMWLPLVPVSMAILGEKKILPLMEKSKGSSRHRLLKFIARAQYERCSCKECEVLSGIFGNTFWHENVSPSLHQWLITQSATNLPMSAFPHLRRICNSSYIVDSNGNNSFLIHPERMAISTLYISGRRSLLVTPETSFLANKYMKLHQPGFRHERVVVDGFGHLDLLIGEKSHEKVFPHIISHIRLAEQEGNDSTPRKKYSKEALDWADDPDREYRDCAVACGLGGGSLVNARVMLPTPIHARRNPKWPKEWEGD</sequence>
<evidence type="ECO:0000256" key="12">
    <source>
        <dbReference type="ARBA" id="ARBA00049723"/>
    </source>
</evidence>
<dbReference type="InterPro" id="IPR017896">
    <property type="entry name" value="4Fe4S_Fe-S-bd"/>
</dbReference>
<gene>
    <name evidence="16" type="ORF">SVIM_LOCUS404915</name>
</gene>
<dbReference type="PANTHER" id="PTHR47470">
    <property type="entry name" value="CHOLESTEROL OXIDASE"/>
    <property type="match status" value="1"/>
</dbReference>
<dbReference type="PANTHER" id="PTHR47470:SF1">
    <property type="entry name" value="FAD-DEPENDENT OXIDOREDUCTASE 2 FAD BINDING DOMAIN-CONTAINING PROTEIN"/>
    <property type="match status" value="1"/>
</dbReference>
<dbReference type="InterPro" id="IPR007867">
    <property type="entry name" value="GMC_OxRtase_C"/>
</dbReference>
<evidence type="ECO:0000256" key="13">
    <source>
        <dbReference type="ARBA" id="ARBA00049744"/>
    </source>
</evidence>
<evidence type="ECO:0000256" key="9">
    <source>
        <dbReference type="ARBA" id="ARBA00023235"/>
    </source>
</evidence>
<dbReference type="InterPro" id="IPR036188">
    <property type="entry name" value="FAD/NAD-bd_sf"/>
</dbReference>
<reference evidence="16" key="1">
    <citation type="submission" date="2019-03" db="EMBL/GenBank/DDBJ databases">
        <authorList>
            <person name="Mank J."/>
            <person name="Almeida P."/>
        </authorList>
    </citation>
    <scope>NUCLEOTIDE SEQUENCE</scope>
    <source>
        <strain evidence="16">78183</strain>
    </source>
</reference>
<evidence type="ECO:0000256" key="6">
    <source>
        <dbReference type="ARBA" id="ARBA00023098"/>
    </source>
</evidence>
<feature type="domain" description="4Fe-4S ferredoxin-type" evidence="15">
    <location>
        <begin position="1374"/>
        <end position="1404"/>
    </location>
</feature>
<dbReference type="InterPro" id="IPR029058">
    <property type="entry name" value="AB_hydrolase_fold"/>
</dbReference>
<keyword evidence="6" id="KW-0443">Lipid metabolism</keyword>
<evidence type="ECO:0000256" key="2">
    <source>
        <dbReference type="ARBA" id="ARBA00022548"/>
    </source>
</evidence>
<dbReference type="GO" id="GO:0004769">
    <property type="term" value="F:steroid Delta-isomerase activity"/>
    <property type="evidence" value="ECO:0007669"/>
    <property type="project" value="UniProtKB-EC"/>
</dbReference>
<dbReference type="InterPro" id="IPR017900">
    <property type="entry name" value="4Fe4S_Fe_S_CS"/>
</dbReference>
<dbReference type="InterPro" id="IPR052542">
    <property type="entry name" value="Cholesterol_Oxidase"/>
</dbReference>
<comment type="cofactor">
    <cofactor evidence="1">
        <name>FAD</name>
        <dbReference type="ChEBI" id="CHEBI:57692"/>
    </cofactor>
</comment>
<keyword evidence="7" id="KW-1207">Sterol metabolism</keyword>
<evidence type="ECO:0000256" key="8">
    <source>
        <dbReference type="ARBA" id="ARBA00023221"/>
    </source>
</evidence>
<organism evidence="16">
    <name type="scientific">Salix viminalis</name>
    <name type="common">Common osier</name>
    <name type="synonym">Basket willow</name>
    <dbReference type="NCBI Taxonomy" id="40686"/>
    <lineage>
        <taxon>Eukaryota</taxon>
        <taxon>Viridiplantae</taxon>
        <taxon>Streptophyta</taxon>
        <taxon>Embryophyta</taxon>
        <taxon>Tracheophyta</taxon>
        <taxon>Spermatophyta</taxon>
        <taxon>Magnoliopsida</taxon>
        <taxon>eudicotyledons</taxon>
        <taxon>Gunneridae</taxon>
        <taxon>Pentapetalae</taxon>
        <taxon>rosids</taxon>
        <taxon>fabids</taxon>
        <taxon>Malpighiales</taxon>
        <taxon>Salicaceae</taxon>
        <taxon>Saliceae</taxon>
        <taxon>Salix</taxon>
    </lineage>
</organism>
<dbReference type="PROSITE" id="PS51379">
    <property type="entry name" value="4FE4S_FER_2"/>
    <property type="match status" value="1"/>
</dbReference>
<evidence type="ECO:0000256" key="1">
    <source>
        <dbReference type="ARBA" id="ARBA00001974"/>
    </source>
</evidence>
<evidence type="ECO:0000256" key="7">
    <source>
        <dbReference type="ARBA" id="ARBA00023166"/>
    </source>
</evidence>
<dbReference type="EMBL" id="CAADRP010001929">
    <property type="protein sequence ID" value="VFU56451.1"/>
    <property type="molecule type" value="Genomic_DNA"/>
</dbReference>
<dbReference type="Gene3D" id="3.40.50.1820">
    <property type="entry name" value="alpha/beta hydrolase"/>
    <property type="match status" value="2"/>
</dbReference>
<evidence type="ECO:0000256" key="3">
    <source>
        <dbReference type="ARBA" id="ARBA00022630"/>
    </source>
</evidence>
<evidence type="ECO:0000313" key="16">
    <source>
        <dbReference type="EMBL" id="VFU56451.1"/>
    </source>
</evidence>
<keyword evidence="4" id="KW-0274">FAD</keyword>
<comment type="pathway">
    <text evidence="11">Steroid metabolism; cholesterol degradation.</text>
</comment>
<dbReference type="EC" id="1.1.3.6" evidence="12"/>
<name>A0A6N2MQ09_SALVM</name>
<evidence type="ECO:0000256" key="14">
    <source>
        <dbReference type="ARBA" id="ARBA00049778"/>
    </source>
</evidence>
<evidence type="ECO:0000256" key="11">
    <source>
        <dbReference type="ARBA" id="ARBA00049645"/>
    </source>
</evidence>
<evidence type="ECO:0000256" key="5">
    <source>
        <dbReference type="ARBA" id="ARBA00023002"/>
    </source>
</evidence>
<keyword evidence="2" id="KW-0153">Cholesterol metabolism</keyword>